<dbReference type="InterPro" id="IPR011009">
    <property type="entry name" value="Kinase-like_dom_sf"/>
</dbReference>
<dbReference type="InterPro" id="IPR000719">
    <property type="entry name" value="Prot_kinase_dom"/>
</dbReference>
<name>A0A914Z6Y6_9BILA</name>
<feature type="domain" description="Protein kinase" evidence="2">
    <location>
        <begin position="28"/>
        <end position="113"/>
    </location>
</feature>
<dbReference type="GO" id="GO:0005524">
    <property type="term" value="F:ATP binding"/>
    <property type="evidence" value="ECO:0007669"/>
    <property type="project" value="UniProtKB-UniRule"/>
</dbReference>
<evidence type="ECO:0000259" key="2">
    <source>
        <dbReference type="PROSITE" id="PS50011"/>
    </source>
</evidence>
<dbReference type="PROSITE" id="PS00107">
    <property type="entry name" value="PROTEIN_KINASE_ATP"/>
    <property type="match status" value="1"/>
</dbReference>
<dbReference type="GO" id="GO:0004672">
    <property type="term" value="F:protein kinase activity"/>
    <property type="evidence" value="ECO:0007669"/>
    <property type="project" value="InterPro"/>
</dbReference>
<dbReference type="Gene3D" id="3.30.200.20">
    <property type="entry name" value="Phosphorylase Kinase, domain 1"/>
    <property type="match status" value="1"/>
</dbReference>
<keyword evidence="1" id="KW-0547">Nucleotide-binding</keyword>
<dbReference type="SUPFAM" id="SSF56112">
    <property type="entry name" value="Protein kinase-like (PK-like)"/>
    <property type="match status" value="1"/>
</dbReference>
<evidence type="ECO:0000313" key="4">
    <source>
        <dbReference type="WBParaSite" id="PSU_v2.g8097.t1"/>
    </source>
</evidence>
<dbReference type="Proteomes" id="UP000887577">
    <property type="component" value="Unplaced"/>
</dbReference>
<dbReference type="WBParaSite" id="PSU_v2.g8097.t1">
    <property type="protein sequence ID" value="PSU_v2.g8097.t1"/>
    <property type="gene ID" value="PSU_v2.g8097"/>
</dbReference>
<evidence type="ECO:0000313" key="3">
    <source>
        <dbReference type="Proteomes" id="UP000887577"/>
    </source>
</evidence>
<dbReference type="PROSITE" id="PS50011">
    <property type="entry name" value="PROTEIN_KINASE_DOM"/>
    <property type="match status" value="1"/>
</dbReference>
<organism evidence="3 4">
    <name type="scientific">Panagrolaimus superbus</name>
    <dbReference type="NCBI Taxonomy" id="310955"/>
    <lineage>
        <taxon>Eukaryota</taxon>
        <taxon>Metazoa</taxon>
        <taxon>Ecdysozoa</taxon>
        <taxon>Nematoda</taxon>
        <taxon>Chromadorea</taxon>
        <taxon>Rhabditida</taxon>
        <taxon>Tylenchina</taxon>
        <taxon>Panagrolaimomorpha</taxon>
        <taxon>Panagrolaimoidea</taxon>
        <taxon>Panagrolaimidae</taxon>
        <taxon>Panagrolaimus</taxon>
    </lineage>
</organism>
<accession>A0A914Z6Y6</accession>
<dbReference type="AlphaFoldDB" id="A0A914Z6Y6"/>
<reference evidence="4" key="1">
    <citation type="submission" date="2022-11" db="UniProtKB">
        <authorList>
            <consortium name="WormBaseParasite"/>
        </authorList>
    </citation>
    <scope>IDENTIFICATION</scope>
</reference>
<keyword evidence="3" id="KW-1185">Reference proteome</keyword>
<protein>
    <submittedName>
        <fullName evidence="4">Protein kinase domain-containing protein</fullName>
    </submittedName>
</protein>
<dbReference type="InterPro" id="IPR017441">
    <property type="entry name" value="Protein_kinase_ATP_BS"/>
</dbReference>
<proteinExistence type="predicted"/>
<keyword evidence="1" id="KW-0067">ATP-binding</keyword>
<feature type="binding site" evidence="1">
    <location>
        <position position="57"/>
    </location>
    <ligand>
        <name>ATP</name>
        <dbReference type="ChEBI" id="CHEBI:30616"/>
    </ligand>
</feature>
<evidence type="ECO:0000256" key="1">
    <source>
        <dbReference type="PROSITE-ProRule" id="PRU10141"/>
    </source>
</evidence>
<sequence length="113" mass="12804">MAVATALEKTPPTNDRLPGINEYVIKRYLVKQVIGDGGYGTVLSVVDEVTKKTYAVKTEKYSRSMLHIEVAVLRAARDSRCKHFAQLIDQGSVRREYVFVVMTLLGLFKLWKL</sequence>